<evidence type="ECO:0000259" key="6">
    <source>
        <dbReference type="PROSITE" id="PS50222"/>
    </source>
</evidence>
<dbReference type="AlphaFoldDB" id="A0A2A2KP59"/>
<dbReference type="STRING" id="2018661.A0A2A2KP59"/>
<accession>A0A2A2KP59</accession>
<gene>
    <name evidence="7" type="ORF">WR25_11689</name>
</gene>
<proteinExistence type="predicted"/>
<evidence type="ECO:0000256" key="1">
    <source>
        <dbReference type="ARBA" id="ARBA00022723"/>
    </source>
</evidence>
<dbReference type="Pfam" id="PF13499">
    <property type="entry name" value="EF-hand_7"/>
    <property type="match status" value="1"/>
</dbReference>
<dbReference type="InterPro" id="IPR011992">
    <property type="entry name" value="EF-hand-dom_pair"/>
</dbReference>
<comment type="caution">
    <text evidence="7">The sequence shown here is derived from an EMBL/GenBank/DDBJ whole genome shotgun (WGS) entry which is preliminary data.</text>
</comment>
<sequence length="409" mass="46474">MASRKTVNRRQRPQRATSNVFAMFDQAQIQEFKEAFNMIDQNRDGFIDSADLQDMFASLGKEVNEQFLEAMINEAPGPINFTMFLTLFGEKLTGTDPEEVIRNAFQCFDEDNSGKLNEERLRELLVSMGDRYTHEQVDELFRDAPIKSGQFDYVEFTRMLKHGTKDKDEQFVFENCTFYSAVLFRVKLERVDLCKKKSVMIQSEEEERQLTAQEGLTVHHMRAFPWTFIRESGRVQCVHRCVAVEAVQQRPMVRKRTLNLAYSSSPPNRSQAIVSMSASSEHSQLASSPSLCLSFARVIDPLSMRNSIYIHSLMALSCSSFSCSSSSSPAPFSVDMPPPRPPSEWNNPSANVKTKEGKAASPPFPFPQLLPLSLPSSHRFCLCLLAVSFSFEAEKRIRSQLHTGRQTET</sequence>
<evidence type="ECO:0000256" key="4">
    <source>
        <dbReference type="ARBA" id="ARBA00062955"/>
    </source>
</evidence>
<name>A0A2A2KP59_9BILA</name>
<dbReference type="GO" id="GO:0005509">
    <property type="term" value="F:calcium ion binding"/>
    <property type="evidence" value="ECO:0007669"/>
    <property type="project" value="InterPro"/>
</dbReference>
<keyword evidence="3" id="KW-0106">Calcium</keyword>
<dbReference type="Proteomes" id="UP000218231">
    <property type="component" value="Unassembled WGS sequence"/>
</dbReference>
<evidence type="ECO:0000313" key="8">
    <source>
        <dbReference type="Proteomes" id="UP000218231"/>
    </source>
</evidence>
<keyword evidence="1" id="KW-0479">Metal-binding</keyword>
<keyword evidence="2" id="KW-0677">Repeat</keyword>
<dbReference type="PANTHER" id="PTHR23049">
    <property type="entry name" value="MYOSIN REGULATORY LIGHT CHAIN 2"/>
    <property type="match status" value="1"/>
</dbReference>
<dbReference type="CDD" id="cd00051">
    <property type="entry name" value="EFh"/>
    <property type="match status" value="2"/>
</dbReference>
<organism evidence="7 8">
    <name type="scientific">Diploscapter pachys</name>
    <dbReference type="NCBI Taxonomy" id="2018661"/>
    <lineage>
        <taxon>Eukaryota</taxon>
        <taxon>Metazoa</taxon>
        <taxon>Ecdysozoa</taxon>
        <taxon>Nematoda</taxon>
        <taxon>Chromadorea</taxon>
        <taxon>Rhabditida</taxon>
        <taxon>Rhabditina</taxon>
        <taxon>Rhabditomorpha</taxon>
        <taxon>Rhabditoidea</taxon>
        <taxon>Rhabditidae</taxon>
        <taxon>Diploscapter</taxon>
    </lineage>
</organism>
<comment type="subunit">
    <text evidence="4">Myosin is a hexamer of 2 heavy chains and 4 light chains (two regulatory light chains and two essential light chains).</text>
</comment>
<dbReference type="PROSITE" id="PS50222">
    <property type="entry name" value="EF_HAND_2"/>
    <property type="match status" value="2"/>
</dbReference>
<evidence type="ECO:0000256" key="3">
    <source>
        <dbReference type="ARBA" id="ARBA00022837"/>
    </source>
</evidence>
<dbReference type="OrthoDB" id="429467at2759"/>
<dbReference type="EMBL" id="LIAE01008038">
    <property type="protein sequence ID" value="PAV75735.1"/>
    <property type="molecule type" value="Genomic_DNA"/>
</dbReference>
<evidence type="ECO:0000256" key="5">
    <source>
        <dbReference type="SAM" id="MobiDB-lite"/>
    </source>
</evidence>
<keyword evidence="8" id="KW-1185">Reference proteome</keyword>
<dbReference type="SUPFAM" id="SSF47473">
    <property type="entry name" value="EF-hand"/>
    <property type="match status" value="1"/>
</dbReference>
<dbReference type="InterPro" id="IPR018247">
    <property type="entry name" value="EF_Hand_1_Ca_BS"/>
</dbReference>
<feature type="domain" description="EF-hand" evidence="6">
    <location>
        <begin position="96"/>
        <end position="131"/>
    </location>
</feature>
<dbReference type="InterPro" id="IPR050403">
    <property type="entry name" value="Myosin_RLC"/>
</dbReference>
<reference evidence="7 8" key="1">
    <citation type="journal article" date="2017" name="Curr. Biol.">
        <title>Genome architecture and evolution of a unichromosomal asexual nematode.</title>
        <authorList>
            <person name="Fradin H."/>
            <person name="Zegar C."/>
            <person name="Gutwein M."/>
            <person name="Lucas J."/>
            <person name="Kovtun M."/>
            <person name="Corcoran D."/>
            <person name="Baugh L.R."/>
            <person name="Kiontke K."/>
            <person name="Gunsalus K."/>
            <person name="Fitch D.H."/>
            <person name="Piano F."/>
        </authorList>
    </citation>
    <scope>NUCLEOTIDE SEQUENCE [LARGE SCALE GENOMIC DNA]</scope>
    <source>
        <strain evidence="7">PF1309</strain>
    </source>
</reference>
<dbReference type="FunFam" id="1.10.238.10:FF:000007">
    <property type="entry name" value="Putative myosin regulatory light chain sqh"/>
    <property type="match status" value="1"/>
</dbReference>
<evidence type="ECO:0000256" key="2">
    <source>
        <dbReference type="ARBA" id="ARBA00022737"/>
    </source>
</evidence>
<dbReference type="InterPro" id="IPR002048">
    <property type="entry name" value="EF_hand_dom"/>
</dbReference>
<dbReference type="SMART" id="SM00054">
    <property type="entry name" value="EFh"/>
    <property type="match status" value="2"/>
</dbReference>
<evidence type="ECO:0000313" key="7">
    <source>
        <dbReference type="EMBL" id="PAV75735.1"/>
    </source>
</evidence>
<feature type="region of interest" description="Disordered" evidence="5">
    <location>
        <begin position="332"/>
        <end position="359"/>
    </location>
</feature>
<dbReference type="Gene3D" id="1.10.238.10">
    <property type="entry name" value="EF-hand"/>
    <property type="match status" value="2"/>
</dbReference>
<feature type="domain" description="EF-hand" evidence="6">
    <location>
        <begin position="27"/>
        <end position="62"/>
    </location>
</feature>
<dbReference type="PROSITE" id="PS00018">
    <property type="entry name" value="EF_HAND_1"/>
    <property type="match status" value="1"/>
</dbReference>
<dbReference type="GO" id="GO:0002119">
    <property type="term" value="P:nematode larval development"/>
    <property type="evidence" value="ECO:0007669"/>
    <property type="project" value="UniProtKB-ARBA"/>
</dbReference>
<protein>
    <recommendedName>
        <fullName evidence="6">EF-hand domain-containing protein</fullName>
    </recommendedName>
</protein>
<dbReference type="Pfam" id="PF13405">
    <property type="entry name" value="EF-hand_6"/>
    <property type="match status" value="1"/>
</dbReference>